<evidence type="ECO:0000313" key="2">
    <source>
        <dbReference type="EMBL" id="TCO62004.1"/>
    </source>
</evidence>
<dbReference type="Pfam" id="PF13454">
    <property type="entry name" value="NAD_binding_9"/>
    <property type="match status" value="1"/>
</dbReference>
<dbReference type="EMBL" id="SLWS01000002">
    <property type="protein sequence ID" value="TCO62004.1"/>
    <property type="molecule type" value="Genomic_DNA"/>
</dbReference>
<dbReference type="PANTHER" id="PTHR40254:SF1">
    <property type="entry name" value="BLR0577 PROTEIN"/>
    <property type="match status" value="1"/>
</dbReference>
<dbReference type="InterPro" id="IPR052189">
    <property type="entry name" value="L-asp_N-monooxygenase_NS-form"/>
</dbReference>
<gene>
    <name evidence="2" type="ORF">EV192_102141</name>
</gene>
<dbReference type="Proteomes" id="UP000295680">
    <property type="component" value="Unassembled WGS sequence"/>
</dbReference>
<dbReference type="RefSeq" id="WP_132113460.1">
    <property type="nucleotide sequence ID" value="NZ_SLWS01000002.1"/>
</dbReference>
<evidence type="ECO:0000313" key="3">
    <source>
        <dbReference type="Proteomes" id="UP000295680"/>
    </source>
</evidence>
<feature type="domain" description="FAD-dependent urate hydroxylase HpyO/Asp monooxygenase CreE-like FAD/NAD(P)-binding" evidence="1">
    <location>
        <begin position="10"/>
        <end position="190"/>
    </location>
</feature>
<dbReference type="InterPro" id="IPR038732">
    <property type="entry name" value="HpyO/CreE_NAD-binding"/>
</dbReference>
<keyword evidence="3" id="KW-1185">Reference proteome</keyword>
<name>A0A4R2JR90_9PSEU</name>
<sequence length="658" mass="71732">MATTYAEICIVGLGPRGLSVLERLCANAPDCVPDGHDVVLHIVDPYLAHGSRVWRTAQSAALLMNTVTSQVTMYVDESVQCDGPVVPGPSLYEWAQFNALVGPLDDMPAHLLAEARRLGPNDYPSRAFYGQYLTWVLDHLVQTAPNNVRIVRHALQAVDLVDGTDGRQTVLLADGEQLTGLHAVVLAQGHTPGGMFDADVMQGTNARARGLLYLAPRNPADVDLSVIEPGRPVLLRGLGLNFFDYMALLTLGRGGRFGRAGNGKLVYHPSGREPLMAASSRRGVPYHARGENQKGAFGRHEPLFLTTSVIADLRARADAGHPADLRTDVWPMVDSEVRAVYYSTLITGRQCTCDAKTFLRQYVALRSEPRPWQGRPFDYTATPAEDALLDKCGIGRADRWDWHRVARPYQDRSFANPAGFRSWMLGYLARDVEESRLGNVHGALKAALDVLRDLRNEIRLVVDHGGLSGDSYRDDLQGWYTPFNAFVSIGPPPERIEQLIALIEAGVLDILGPSIAVELTADHFVASSPRVPGSEFRATALIEARLPEPDIRTSTDPLIRALSRRGECGGHRIAIRGGGYYDTGGLAVSRSPYRLLDAEGGRHPRRFAFGVPTETVHWVTAAGIRPGVNSVILGDADAIARATYATVPAQELSLSARN</sequence>
<evidence type="ECO:0000259" key="1">
    <source>
        <dbReference type="Pfam" id="PF13454"/>
    </source>
</evidence>
<dbReference type="PANTHER" id="PTHR40254">
    <property type="entry name" value="BLR0577 PROTEIN"/>
    <property type="match status" value="1"/>
</dbReference>
<dbReference type="AlphaFoldDB" id="A0A4R2JR90"/>
<protein>
    <submittedName>
        <fullName evidence="2">FAD-NAD(P)-binding protein</fullName>
    </submittedName>
</protein>
<accession>A0A4R2JR90</accession>
<comment type="caution">
    <text evidence="2">The sequence shown here is derived from an EMBL/GenBank/DDBJ whole genome shotgun (WGS) entry which is preliminary data.</text>
</comment>
<organism evidence="2 3">
    <name type="scientific">Actinocrispum wychmicini</name>
    <dbReference type="NCBI Taxonomy" id="1213861"/>
    <lineage>
        <taxon>Bacteria</taxon>
        <taxon>Bacillati</taxon>
        <taxon>Actinomycetota</taxon>
        <taxon>Actinomycetes</taxon>
        <taxon>Pseudonocardiales</taxon>
        <taxon>Pseudonocardiaceae</taxon>
        <taxon>Actinocrispum</taxon>
    </lineage>
</organism>
<proteinExistence type="predicted"/>
<dbReference type="OrthoDB" id="3653265at2"/>
<reference evidence="2 3" key="1">
    <citation type="submission" date="2019-03" db="EMBL/GenBank/DDBJ databases">
        <title>Genomic Encyclopedia of Type Strains, Phase IV (KMG-IV): sequencing the most valuable type-strain genomes for metagenomic binning, comparative biology and taxonomic classification.</title>
        <authorList>
            <person name="Goeker M."/>
        </authorList>
    </citation>
    <scope>NUCLEOTIDE SEQUENCE [LARGE SCALE GENOMIC DNA]</scope>
    <source>
        <strain evidence="2 3">DSM 45934</strain>
    </source>
</reference>